<dbReference type="Proteomes" id="UP000799538">
    <property type="component" value="Unassembled WGS sequence"/>
</dbReference>
<dbReference type="InterPro" id="IPR052337">
    <property type="entry name" value="SAT4-like"/>
</dbReference>
<evidence type="ECO:0000256" key="4">
    <source>
        <dbReference type="ARBA" id="ARBA00023136"/>
    </source>
</evidence>
<gene>
    <name evidence="8" type="ORF">BDZ85DRAFT_206359</name>
</gene>
<dbReference type="AlphaFoldDB" id="A0A6A6G0T6"/>
<reference evidence="9" key="1">
    <citation type="journal article" date="2020" name="Stud. Mycol.">
        <title>101 Dothideomycetes genomes: A test case for predicting lifestyles and emergence of pathogens.</title>
        <authorList>
            <person name="Haridas S."/>
            <person name="Albert R."/>
            <person name="Binder M."/>
            <person name="Bloem J."/>
            <person name="LaButti K."/>
            <person name="Salamov A."/>
            <person name="Andreopoulos B."/>
            <person name="Baker S."/>
            <person name="Barry K."/>
            <person name="Bills G."/>
            <person name="Bluhm B."/>
            <person name="Cannon C."/>
            <person name="Castanera R."/>
            <person name="Culley D."/>
            <person name="Daum C."/>
            <person name="Ezra D."/>
            <person name="Gonzalez J."/>
            <person name="Henrissat B."/>
            <person name="Kuo A."/>
            <person name="Liang C."/>
            <person name="Lipzen A."/>
            <person name="Lutzoni F."/>
            <person name="Magnuson J."/>
            <person name="Mondo S."/>
            <person name="Nolan M."/>
            <person name="Ohm R."/>
            <person name="Pangilinan J."/>
            <person name="Park H.-J."/>
            <person name="Ramirez L."/>
            <person name="Alfaro M."/>
            <person name="Sun H."/>
            <person name="Tritt A."/>
            <person name="Yoshinaga Y."/>
            <person name="Zwiers L.-H."/>
            <person name="Turgeon B."/>
            <person name="Goodwin S."/>
            <person name="Spatafora J."/>
            <person name="Crous P."/>
            <person name="Grigoriev I."/>
        </authorList>
    </citation>
    <scope>NUCLEOTIDE SEQUENCE [LARGE SCALE GENOMIC DNA]</scope>
    <source>
        <strain evidence="9">CECT 20119</strain>
    </source>
</reference>
<dbReference type="PANTHER" id="PTHR33048">
    <property type="entry name" value="PTH11-LIKE INTEGRAL MEMBRANE PROTEIN (AFU_ORTHOLOGUE AFUA_5G11245)"/>
    <property type="match status" value="1"/>
</dbReference>
<name>A0A6A6G0T6_9PEZI</name>
<proteinExistence type="inferred from homology"/>
<accession>A0A6A6G0T6</accession>
<feature type="transmembrane region" description="Helical" evidence="6">
    <location>
        <begin position="214"/>
        <end position="235"/>
    </location>
</feature>
<keyword evidence="9" id="KW-1185">Reference proteome</keyword>
<comment type="subcellular location">
    <subcellularLocation>
        <location evidence="1">Membrane</location>
        <topology evidence="1">Multi-pass membrane protein</topology>
    </subcellularLocation>
</comment>
<evidence type="ECO:0000256" key="3">
    <source>
        <dbReference type="ARBA" id="ARBA00022989"/>
    </source>
</evidence>
<feature type="transmembrane region" description="Helical" evidence="6">
    <location>
        <begin position="133"/>
        <end position="158"/>
    </location>
</feature>
<dbReference type="OrthoDB" id="10017208at2759"/>
<evidence type="ECO:0000256" key="6">
    <source>
        <dbReference type="SAM" id="Phobius"/>
    </source>
</evidence>
<evidence type="ECO:0000256" key="5">
    <source>
        <dbReference type="ARBA" id="ARBA00038359"/>
    </source>
</evidence>
<comment type="similarity">
    <text evidence="5">Belongs to the SAT4 family.</text>
</comment>
<organism evidence="8 9">
    <name type="scientific">Elsinoe ampelina</name>
    <dbReference type="NCBI Taxonomy" id="302913"/>
    <lineage>
        <taxon>Eukaryota</taxon>
        <taxon>Fungi</taxon>
        <taxon>Dikarya</taxon>
        <taxon>Ascomycota</taxon>
        <taxon>Pezizomycotina</taxon>
        <taxon>Dothideomycetes</taxon>
        <taxon>Dothideomycetidae</taxon>
        <taxon>Myriangiales</taxon>
        <taxon>Elsinoaceae</taxon>
        <taxon>Elsinoe</taxon>
    </lineage>
</organism>
<dbReference type="GO" id="GO:0016020">
    <property type="term" value="C:membrane"/>
    <property type="evidence" value="ECO:0007669"/>
    <property type="project" value="UniProtKB-SubCell"/>
</dbReference>
<dbReference type="EMBL" id="ML992517">
    <property type="protein sequence ID" value="KAF2219332.1"/>
    <property type="molecule type" value="Genomic_DNA"/>
</dbReference>
<evidence type="ECO:0000256" key="2">
    <source>
        <dbReference type="ARBA" id="ARBA00022692"/>
    </source>
</evidence>
<keyword evidence="2 6" id="KW-0812">Transmembrane</keyword>
<evidence type="ECO:0000313" key="9">
    <source>
        <dbReference type="Proteomes" id="UP000799538"/>
    </source>
</evidence>
<feature type="transmembrane region" description="Helical" evidence="6">
    <location>
        <begin position="53"/>
        <end position="71"/>
    </location>
</feature>
<dbReference type="PANTHER" id="PTHR33048:SF64">
    <property type="entry name" value="INTEGRAL MEMBRANE PROTEIN"/>
    <property type="match status" value="1"/>
</dbReference>
<protein>
    <submittedName>
        <fullName evidence="8">Integral membrane protein</fullName>
    </submittedName>
</protein>
<sequence length="281" mass="31361">MTWTINGTPELDRVSNYRLVVGVCLACSSCMTIIVALRAWVRIRWVKAIGLDDWLLWIAAACALTNSALTLTQSRLGLSLPLALRPKPNLAIYTIHNFVNRFVYIFATTFFKLSLCSAYMRMIHTTTYKDYRIAVWVATGITVGFGISYFFAILFACAPVAKSWNTSLAGKCFPVAPFYYGTSIINCCIDLMLFLLPIPLLWRLQMNKKKQIGLSLAFGLGTFTTVCSIMRSYSVGKILKSGNSIDFVLWSTVEINVGVSSSCLGPLQRSWSLDHLKSTRI</sequence>
<feature type="transmembrane region" description="Helical" evidence="6">
    <location>
        <begin position="20"/>
        <end position="41"/>
    </location>
</feature>
<keyword evidence="3 6" id="KW-1133">Transmembrane helix</keyword>
<evidence type="ECO:0000313" key="8">
    <source>
        <dbReference type="EMBL" id="KAF2219332.1"/>
    </source>
</evidence>
<keyword evidence="4 6" id="KW-0472">Membrane</keyword>
<dbReference type="Pfam" id="PF20684">
    <property type="entry name" value="Fung_rhodopsin"/>
    <property type="match status" value="1"/>
</dbReference>
<dbReference type="InterPro" id="IPR049326">
    <property type="entry name" value="Rhodopsin_dom_fungi"/>
</dbReference>
<evidence type="ECO:0000256" key="1">
    <source>
        <dbReference type="ARBA" id="ARBA00004141"/>
    </source>
</evidence>
<evidence type="ECO:0000259" key="7">
    <source>
        <dbReference type="Pfam" id="PF20684"/>
    </source>
</evidence>
<feature type="transmembrane region" description="Helical" evidence="6">
    <location>
        <begin position="91"/>
        <end position="113"/>
    </location>
</feature>
<feature type="transmembrane region" description="Helical" evidence="6">
    <location>
        <begin position="178"/>
        <end position="202"/>
    </location>
</feature>
<feature type="domain" description="Rhodopsin" evidence="7">
    <location>
        <begin position="37"/>
        <end position="268"/>
    </location>
</feature>